<dbReference type="Gene3D" id="3.50.50.60">
    <property type="entry name" value="FAD/NAD(P)-binding domain"/>
    <property type="match status" value="2"/>
</dbReference>
<gene>
    <name evidence="3" type="primary">gltA</name>
    <name evidence="3" type="ORF">H8Z77_04665</name>
</gene>
<proteinExistence type="predicted"/>
<dbReference type="SUPFAM" id="SSF46548">
    <property type="entry name" value="alpha-helical ferredoxin"/>
    <property type="match status" value="1"/>
</dbReference>
<dbReference type="Proteomes" id="UP000649151">
    <property type="component" value="Unassembled WGS sequence"/>
</dbReference>
<comment type="caution">
    <text evidence="3">The sequence shown here is derived from an EMBL/GenBank/DDBJ whole genome shotgun (WGS) entry which is preliminary data.</text>
</comment>
<name>A0ABR7IQI4_9CLOT</name>
<dbReference type="PRINTS" id="PR00419">
    <property type="entry name" value="ADXRDTASE"/>
</dbReference>
<dbReference type="Pfam" id="PF14691">
    <property type="entry name" value="Fer4_20"/>
    <property type="match status" value="1"/>
</dbReference>
<evidence type="ECO:0000313" key="4">
    <source>
        <dbReference type="Proteomes" id="UP000649151"/>
    </source>
</evidence>
<organism evidence="3 4">
    <name type="scientific">Clostridium facile</name>
    <dbReference type="NCBI Taxonomy" id="2763035"/>
    <lineage>
        <taxon>Bacteria</taxon>
        <taxon>Bacillati</taxon>
        <taxon>Bacillota</taxon>
        <taxon>Clostridia</taxon>
        <taxon>Eubacteriales</taxon>
        <taxon>Clostridiaceae</taxon>
        <taxon>Clostridium</taxon>
    </lineage>
</organism>
<dbReference type="GO" id="GO:0004355">
    <property type="term" value="F:glutamate synthase (NADPH) activity"/>
    <property type="evidence" value="ECO:0007669"/>
    <property type="project" value="UniProtKB-EC"/>
</dbReference>
<dbReference type="InterPro" id="IPR036188">
    <property type="entry name" value="FAD/NAD-bd_sf"/>
</dbReference>
<feature type="domain" description="Dihydroprymidine dehydrogenase" evidence="2">
    <location>
        <begin position="17"/>
        <end position="127"/>
    </location>
</feature>
<reference evidence="3 4" key="1">
    <citation type="submission" date="2020-08" db="EMBL/GenBank/DDBJ databases">
        <title>Genome public.</title>
        <authorList>
            <person name="Liu C."/>
            <person name="Sun Q."/>
        </authorList>
    </citation>
    <scope>NUCLEOTIDE SEQUENCE [LARGE SCALE GENOMIC DNA]</scope>
    <source>
        <strain evidence="3 4">NSJ-27</strain>
    </source>
</reference>
<dbReference type="Pfam" id="PF07992">
    <property type="entry name" value="Pyr_redox_2"/>
    <property type="match status" value="1"/>
</dbReference>
<dbReference type="PANTHER" id="PTHR42783:SF3">
    <property type="entry name" value="GLUTAMATE SYNTHASE [NADPH] SMALL CHAIN-RELATED"/>
    <property type="match status" value="1"/>
</dbReference>
<dbReference type="RefSeq" id="WP_069989017.1">
    <property type="nucleotide sequence ID" value="NZ_JACOQK010000001.1"/>
</dbReference>
<dbReference type="EMBL" id="JACOQK010000001">
    <property type="protein sequence ID" value="MBC5787319.1"/>
    <property type="molecule type" value="Genomic_DNA"/>
</dbReference>
<evidence type="ECO:0000259" key="1">
    <source>
        <dbReference type="Pfam" id="PF07992"/>
    </source>
</evidence>
<keyword evidence="4" id="KW-1185">Reference proteome</keyword>
<keyword evidence="3" id="KW-0560">Oxidoreductase</keyword>
<feature type="domain" description="FAD/NAD(P)-binding" evidence="1">
    <location>
        <begin position="140"/>
        <end position="447"/>
    </location>
</feature>
<evidence type="ECO:0000259" key="2">
    <source>
        <dbReference type="Pfam" id="PF14691"/>
    </source>
</evidence>
<dbReference type="Gene3D" id="1.10.1060.10">
    <property type="entry name" value="Alpha-helical ferredoxin"/>
    <property type="match status" value="1"/>
</dbReference>
<dbReference type="InterPro" id="IPR028261">
    <property type="entry name" value="DPD_II"/>
</dbReference>
<dbReference type="NCBIfam" id="TIGR01316">
    <property type="entry name" value="gltA"/>
    <property type="match status" value="1"/>
</dbReference>
<protein>
    <submittedName>
        <fullName evidence="3">NADPH-dependent glutamate synthase</fullName>
        <ecNumber evidence="3">1.4.1.13</ecNumber>
    </submittedName>
</protein>
<dbReference type="SUPFAM" id="SSF51971">
    <property type="entry name" value="Nucleotide-binding domain"/>
    <property type="match status" value="2"/>
</dbReference>
<dbReference type="EC" id="1.4.1.13" evidence="3"/>
<accession>A0ABR7IQI4</accession>
<dbReference type="PANTHER" id="PTHR42783">
    <property type="entry name" value="GLUTAMATE SYNTHASE [NADPH] SMALL CHAIN"/>
    <property type="match status" value="1"/>
</dbReference>
<dbReference type="InterPro" id="IPR023753">
    <property type="entry name" value="FAD/NAD-binding_dom"/>
</dbReference>
<dbReference type="InterPro" id="IPR009051">
    <property type="entry name" value="Helical_ferredxn"/>
</dbReference>
<dbReference type="InterPro" id="IPR006004">
    <property type="entry name" value="SudA-like"/>
</dbReference>
<sequence length="463" mass="50001">MDRFKRIPVAEQPADVRAKNFEEVCLGYTEEEAIQEASRCLNCKKPLCVTKCPVSIHIPEFIQQVKEGNFAEAAKIIAQDSALPAVCGRVCPQETQCESKCVLGIKGEPVSIGKLERFVADWAREHDVDLSAKEPDNGIKVAVIGSGPAGITCAGDLAKLGYEVTMFEALHEPGGVLVYGIPEFRLPKSTVVAHEVNNLRKLGVKIETNVIIGRTVTIDQLFDEENFQAVFIGSGAGLPMFMGIPGENANGVFSANEFLTRSNLMKAFRDDYDTPIRAGQKVAVVGGGNVAMDAARTALRLGAEVHIVYRRSEAELPARVEEVHHAKEEGIIFDLLTNPVEILEDEKGWVKGMKCVRMELGEPDASGRRRPVPVEGSEFIMDVDTVIMSLGTSPNPLISSTTKGLDINKWKCIVADEESGQTSREGVFAGGDAVTGAATVILAMGAGKKAAAAMDEYLKNKNK</sequence>
<evidence type="ECO:0000313" key="3">
    <source>
        <dbReference type="EMBL" id="MBC5787319.1"/>
    </source>
</evidence>